<dbReference type="PANTHER" id="PTHR33434">
    <property type="entry name" value="DEGV DOMAIN-CONTAINING PROTEIN DR_1986-RELATED"/>
    <property type="match status" value="1"/>
</dbReference>
<dbReference type="GO" id="GO:0008289">
    <property type="term" value="F:lipid binding"/>
    <property type="evidence" value="ECO:0007669"/>
    <property type="project" value="UniProtKB-KW"/>
</dbReference>
<reference evidence="4 5" key="1">
    <citation type="submission" date="2018-02" db="EMBL/GenBank/DDBJ databases">
        <authorList>
            <person name="Cohen D.B."/>
            <person name="Kent A.D."/>
        </authorList>
    </citation>
    <scope>NUCLEOTIDE SEQUENCE [LARGE SCALE GENOMIC DNA]</scope>
    <source>
        <strain evidence="4 5">CECT 9216</strain>
    </source>
</reference>
<dbReference type="Gene3D" id="3.30.1180.10">
    <property type="match status" value="1"/>
</dbReference>
<evidence type="ECO:0000256" key="1">
    <source>
        <dbReference type="ARBA" id="ARBA00003238"/>
    </source>
</evidence>
<dbReference type="Proteomes" id="UP000237923">
    <property type="component" value="Unassembled WGS sequence"/>
</dbReference>
<name>A0A2N9KGD8_9LACO</name>
<dbReference type="NCBIfam" id="TIGR00762">
    <property type="entry name" value="DegV"/>
    <property type="match status" value="1"/>
</dbReference>
<dbReference type="InterPro" id="IPR003797">
    <property type="entry name" value="DegV"/>
</dbReference>
<protein>
    <submittedName>
        <fullName evidence="4">DegV domain-containing protein</fullName>
    </submittedName>
</protein>
<dbReference type="InterPro" id="IPR043168">
    <property type="entry name" value="DegV_C"/>
</dbReference>
<evidence type="ECO:0000313" key="6">
    <source>
        <dbReference type="Proteomes" id="UP000239237"/>
    </source>
</evidence>
<dbReference type="Proteomes" id="UP000239237">
    <property type="component" value="Unassembled WGS sequence"/>
</dbReference>
<dbReference type="SUPFAM" id="SSF82549">
    <property type="entry name" value="DAK1/DegV-like"/>
    <property type="match status" value="1"/>
</dbReference>
<evidence type="ECO:0000313" key="5">
    <source>
        <dbReference type="Proteomes" id="UP000237923"/>
    </source>
</evidence>
<keyword evidence="6" id="KW-1185">Reference proteome</keyword>
<evidence type="ECO:0000256" key="2">
    <source>
        <dbReference type="ARBA" id="ARBA00023121"/>
    </source>
</evidence>
<organism evidence="4 5">
    <name type="scientific">Leuconostoc suionicum</name>
    <dbReference type="NCBI Taxonomy" id="1511761"/>
    <lineage>
        <taxon>Bacteria</taxon>
        <taxon>Bacillati</taxon>
        <taxon>Bacillota</taxon>
        <taxon>Bacilli</taxon>
        <taxon>Lactobacillales</taxon>
        <taxon>Lactobacillaceae</taxon>
        <taxon>Leuconostoc</taxon>
    </lineage>
</organism>
<gene>
    <name evidence="3" type="ORF">LES8486_02043</name>
    <name evidence="4" type="ORF">LES9216_02081</name>
</gene>
<keyword evidence="2" id="KW-0446">Lipid-binding</keyword>
<dbReference type="AlphaFoldDB" id="A0A2N9KGD8"/>
<dbReference type="Pfam" id="PF02645">
    <property type="entry name" value="DegV"/>
    <property type="match status" value="1"/>
</dbReference>
<dbReference type="Gene3D" id="3.40.50.10170">
    <property type="match status" value="1"/>
</dbReference>
<reference evidence="3 6" key="2">
    <citation type="submission" date="2018-02" db="EMBL/GenBank/DDBJ databases">
        <authorList>
            <person name="Rodrigo-Torres L."/>
            <person name="Arahal R. D."/>
            <person name="Lucena T."/>
        </authorList>
    </citation>
    <scope>NUCLEOTIDE SEQUENCE [LARGE SCALE GENOMIC DNA]</scope>
    <source>
        <strain evidence="3 6">CECT 8486</strain>
    </source>
</reference>
<dbReference type="InterPro" id="IPR050270">
    <property type="entry name" value="DegV_domain_contain"/>
</dbReference>
<evidence type="ECO:0000313" key="3">
    <source>
        <dbReference type="EMBL" id="SPD95077.1"/>
    </source>
</evidence>
<dbReference type="PANTHER" id="PTHR33434:SF2">
    <property type="entry name" value="FATTY ACID-BINDING PROTEIN TM_1468"/>
    <property type="match status" value="1"/>
</dbReference>
<comment type="function">
    <text evidence="1">May bind long-chain fatty acids, such as palmitate, and may play a role in lipid transport or fatty acid metabolism.</text>
</comment>
<dbReference type="PROSITE" id="PS51482">
    <property type="entry name" value="DEGV"/>
    <property type="match status" value="1"/>
</dbReference>
<evidence type="ECO:0000313" key="4">
    <source>
        <dbReference type="EMBL" id="SPE09883.1"/>
    </source>
</evidence>
<sequence>MATMIITDSTAYLEYYKLYGEPIRVIPTPIIWNNKQYYDMIDINSRQFYHDLPNGKKTPQTYSPSIENVKSILSEIDGDRYSDVIFIPMISEISSFELVLSSIGKKFKNLNIYVFAANSTCGAMAMLVELAAELSLSNVPPVIILEKLQQLRDSIKTFFSVYDLKYLYHTGRMKYFTSIFDNLLKHYPIVELDARNGGTFDVVNKHKSYQSSLIYIEDELSQYIDDNPKVPIRAVIYDTILKNIHQEWLVSFQNRFPTVSFESSIIGPAVGTHTGRKTIGISWGYDWKHIVKDTLDNKG</sequence>
<accession>A0A2N9KGD8</accession>
<dbReference type="EMBL" id="OKQR01000007">
    <property type="protein sequence ID" value="SPD95077.1"/>
    <property type="molecule type" value="Genomic_DNA"/>
</dbReference>
<dbReference type="EMBL" id="OKQU01000006">
    <property type="protein sequence ID" value="SPE09883.1"/>
    <property type="molecule type" value="Genomic_DNA"/>
</dbReference>
<proteinExistence type="predicted"/>